<gene>
    <name evidence="1" type="primary">APP</name>
</gene>
<dbReference type="AlphaFoldDB" id="L8EC46"/>
<evidence type="ECO:0000313" key="1">
    <source>
        <dbReference type="EMBL" id="CCQ42932.1"/>
    </source>
</evidence>
<accession>L8EC46</accession>
<proteinExistence type="predicted"/>
<reference evidence="1" key="1">
    <citation type="journal article" date="2013" name="PLoS ONE">
        <title>Direct detection of alternative open reading frames translation products in human significantly expands the proteome.</title>
        <authorList>
            <person name="Vanderperre B."/>
            <person name="Lucier J.-F."/>
            <person name="Motard J."/>
            <person name="Tremblay G."/>
            <person name="Vanderperre S."/>
            <person name="Wisztorski M."/>
            <person name="Salzet M."/>
            <person name="Boisvert F.-M."/>
            <person name="Roucou X."/>
        </authorList>
    </citation>
    <scope>NUCLEOTIDE SEQUENCE</scope>
</reference>
<dbReference type="ChiTaRS" id="APP">
    <property type="organism name" value="human"/>
</dbReference>
<protein>
    <submittedName>
        <fullName evidence="1">Alternative protein APP</fullName>
    </submittedName>
</protein>
<sequence>MQNSDMTQDMKFIIKNWCSLQKMWVQTKVQSLDSWWAVLS</sequence>
<organism evidence="1">
    <name type="scientific">Homo sapiens</name>
    <name type="common">Human</name>
    <dbReference type="NCBI Taxonomy" id="9606"/>
    <lineage>
        <taxon>Eukaryota</taxon>
        <taxon>Metazoa</taxon>
        <taxon>Chordata</taxon>
        <taxon>Craniata</taxon>
        <taxon>Vertebrata</taxon>
        <taxon>Euteleostomi</taxon>
        <taxon>Mammalia</taxon>
        <taxon>Eutheria</taxon>
        <taxon>Euarchontoglires</taxon>
        <taxon>Primates</taxon>
        <taxon>Haplorrhini</taxon>
        <taxon>Catarrhini</taxon>
        <taxon>Hominidae</taxon>
        <taxon>Homo</taxon>
    </lineage>
</organism>
<dbReference type="OrthoDB" id="6147836at2759"/>
<dbReference type="EMBL" id="HF583435">
    <property type="protein sequence ID" value="CCQ42932.1"/>
    <property type="molecule type" value="Genomic_DNA"/>
</dbReference>
<name>L8EC46_HUMAN</name>